<sequence>MENYCDIMPDATGWVYVLDGVQSPCAYYSYELALEAAQAQLARKGRGRLFRYQALNGEMLPVQAMSLARPPASMSF</sequence>
<organism evidence="1 2">
    <name type="scientific">Rhizobium deserti</name>
    <dbReference type="NCBI Taxonomy" id="2547961"/>
    <lineage>
        <taxon>Bacteria</taxon>
        <taxon>Pseudomonadati</taxon>
        <taxon>Pseudomonadota</taxon>
        <taxon>Alphaproteobacteria</taxon>
        <taxon>Hyphomicrobiales</taxon>
        <taxon>Rhizobiaceae</taxon>
        <taxon>Rhizobium/Agrobacterium group</taxon>
        <taxon>Rhizobium</taxon>
    </lineage>
</organism>
<reference evidence="1 2" key="1">
    <citation type="submission" date="2019-03" db="EMBL/GenBank/DDBJ databases">
        <title>Rhizobium sp. nov., an bacterium isolated from biocrust in Mu Us Desert.</title>
        <authorList>
            <person name="Lixiong L."/>
        </authorList>
    </citation>
    <scope>NUCLEOTIDE SEQUENCE [LARGE SCALE GENOMIC DNA]</scope>
    <source>
        <strain evidence="1 2">SPY-1</strain>
    </source>
</reference>
<proteinExistence type="predicted"/>
<dbReference type="OrthoDB" id="8391330at2"/>
<dbReference type="AlphaFoldDB" id="A0A4R5UNU8"/>
<comment type="caution">
    <text evidence="1">The sequence shown here is derived from an EMBL/GenBank/DDBJ whole genome shotgun (WGS) entry which is preliminary data.</text>
</comment>
<evidence type="ECO:0008006" key="3">
    <source>
        <dbReference type="Google" id="ProtNLM"/>
    </source>
</evidence>
<accession>A0A4R5UNU8</accession>
<dbReference type="Proteomes" id="UP000295238">
    <property type="component" value="Unassembled WGS sequence"/>
</dbReference>
<dbReference type="EMBL" id="SMTL01000001">
    <property type="protein sequence ID" value="TDK39585.1"/>
    <property type="molecule type" value="Genomic_DNA"/>
</dbReference>
<protein>
    <recommendedName>
        <fullName evidence="3">DUF2188 domain-containing protein</fullName>
    </recommendedName>
</protein>
<keyword evidence="2" id="KW-1185">Reference proteome</keyword>
<evidence type="ECO:0000313" key="1">
    <source>
        <dbReference type="EMBL" id="TDK39585.1"/>
    </source>
</evidence>
<evidence type="ECO:0000313" key="2">
    <source>
        <dbReference type="Proteomes" id="UP000295238"/>
    </source>
</evidence>
<name>A0A4R5UNU8_9HYPH</name>
<gene>
    <name evidence="1" type="ORF">E2F50_05595</name>
</gene>
<dbReference type="RefSeq" id="WP_133315030.1">
    <property type="nucleotide sequence ID" value="NZ_SMTL01000001.1"/>
</dbReference>